<organism evidence="2 3">
    <name type="scientific">Massilia yuzhufengensis</name>
    <dbReference type="NCBI Taxonomy" id="1164594"/>
    <lineage>
        <taxon>Bacteria</taxon>
        <taxon>Pseudomonadati</taxon>
        <taxon>Pseudomonadota</taxon>
        <taxon>Betaproteobacteria</taxon>
        <taxon>Burkholderiales</taxon>
        <taxon>Oxalobacteraceae</taxon>
        <taxon>Telluria group</taxon>
        <taxon>Massilia</taxon>
    </lineage>
</organism>
<sequence>MSVVNNVLISVVIPCYNAEAYIAATIRSVLAQDIDGMELIVVDDGSSDGSVALVRAQFPQVRLVQQANAGVAAARNHGIALARGTWVAFIDADDIWLPGKLRAQFEQMAAIEGCRMSYTAWKVWPCQDPEPGAVYVEQLLAQAGETARWSGPSGWIYTELLLDCVVWTSTVVAQRSLFQEIGGFDPGLRVGEDYDLWLRASRVTPIHRVARPYALYRTHPSSITHSLPTANYRAIVIGRALANWGMYSPDGCEADRGEVRRLLAKSWSDYAGAHLDRGSLATARRAGWAALRTDLRHLPGWKVLIKSYARSLAGTRMGR</sequence>
<keyword evidence="2" id="KW-0808">Transferase</keyword>
<evidence type="ECO:0000259" key="1">
    <source>
        <dbReference type="Pfam" id="PF00535"/>
    </source>
</evidence>
<dbReference type="AlphaFoldDB" id="A0A1I1DJ69"/>
<dbReference type="EMBL" id="FOLD01000001">
    <property type="protein sequence ID" value="SFB74995.1"/>
    <property type="molecule type" value="Genomic_DNA"/>
</dbReference>
<dbReference type="InterPro" id="IPR001173">
    <property type="entry name" value="Glyco_trans_2-like"/>
</dbReference>
<dbReference type="InterPro" id="IPR029044">
    <property type="entry name" value="Nucleotide-diphossugar_trans"/>
</dbReference>
<evidence type="ECO:0000313" key="3">
    <source>
        <dbReference type="Proteomes" id="UP000198639"/>
    </source>
</evidence>
<dbReference type="SUPFAM" id="SSF53448">
    <property type="entry name" value="Nucleotide-diphospho-sugar transferases"/>
    <property type="match status" value="1"/>
</dbReference>
<accession>A0A1I1DJ69</accession>
<dbReference type="Pfam" id="PF00535">
    <property type="entry name" value="Glycos_transf_2"/>
    <property type="match status" value="1"/>
</dbReference>
<dbReference type="GO" id="GO:0016740">
    <property type="term" value="F:transferase activity"/>
    <property type="evidence" value="ECO:0007669"/>
    <property type="project" value="UniProtKB-KW"/>
</dbReference>
<proteinExistence type="predicted"/>
<feature type="domain" description="Glycosyltransferase 2-like" evidence="1">
    <location>
        <begin position="10"/>
        <end position="109"/>
    </location>
</feature>
<dbReference type="PANTHER" id="PTHR43685">
    <property type="entry name" value="GLYCOSYLTRANSFERASE"/>
    <property type="match status" value="1"/>
</dbReference>
<dbReference type="Proteomes" id="UP000198639">
    <property type="component" value="Unassembled WGS sequence"/>
</dbReference>
<evidence type="ECO:0000313" key="2">
    <source>
        <dbReference type="EMBL" id="SFB74995.1"/>
    </source>
</evidence>
<keyword evidence="3" id="KW-1185">Reference proteome</keyword>
<dbReference type="Gene3D" id="3.90.550.10">
    <property type="entry name" value="Spore Coat Polysaccharide Biosynthesis Protein SpsA, Chain A"/>
    <property type="match status" value="1"/>
</dbReference>
<gene>
    <name evidence="2" type="ORF">SAMN05216204_101240</name>
</gene>
<reference evidence="3" key="1">
    <citation type="submission" date="2016-10" db="EMBL/GenBank/DDBJ databases">
        <authorList>
            <person name="Varghese N."/>
            <person name="Submissions S."/>
        </authorList>
    </citation>
    <scope>NUCLEOTIDE SEQUENCE [LARGE SCALE GENOMIC DNA]</scope>
    <source>
        <strain evidence="3">CGMCC 1.12041</strain>
    </source>
</reference>
<protein>
    <submittedName>
        <fullName evidence="2">Glycosyl transferase family 2</fullName>
    </submittedName>
</protein>
<name>A0A1I1DJ69_9BURK</name>
<dbReference type="InterPro" id="IPR050834">
    <property type="entry name" value="Glycosyltransf_2"/>
</dbReference>
<dbReference type="STRING" id="1164594.SAMN05216204_101240"/>
<dbReference type="PANTHER" id="PTHR43685:SF11">
    <property type="entry name" value="GLYCOSYLTRANSFERASE TAGX-RELATED"/>
    <property type="match status" value="1"/>
</dbReference>